<evidence type="ECO:0000256" key="1">
    <source>
        <dbReference type="SAM" id="Phobius"/>
    </source>
</evidence>
<keyword evidence="1" id="KW-0812">Transmembrane</keyword>
<dbReference type="EMBL" id="JBFBVU010000003">
    <property type="protein sequence ID" value="MEV8465878.1"/>
    <property type="molecule type" value="Genomic_DNA"/>
</dbReference>
<reference evidence="2 3" key="1">
    <citation type="submission" date="2024-07" db="EMBL/GenBank/DDBJ databases">
        <authorList>
            <person name="Kang M."/>
        </authorList>
    </citation>
    <scope>NUCLEOTIDE SEQUENCE [LARGE SCALE GENOMIC DNA]</scope>
    <source>
        <strain evidence="2 3">DFM31</strain>
    </source>
</reference>
<keyword evidence="1" id="KW-1133">Transmembrane helix</keyword>
<evidence type="ECO:0000313" key="2">
    <source>
        <dbReference type="EMBL" id="MEV8465878.1"/>
    </source>
</evidence>
<accession>A0ABV3L310</accession>
<dbReference type="SUPFAM" id="SSF53850">
    <property type="entry name" value="Periplasmic binding protein-like II"/>
    <property type="match status" value="1"/>
</dbReference>
<evidence type="ECO:0000313" key="3">
    <source>
        <dbReference type="Proteomes" id="UP001553161"/>
    </source>
</evidence>
<sequence>MRRILSNLGPLLLPLTLIGGLIAAFIALSGLRELVPPDHLTMAAGRPGGGYYTYAEQYRAILARDGIELEILDTAGSMENSRLLARGEADVALIQGGVPITTATGLASLAAVFLEPFLILYRSDFIDAADPNKWPDLRVAAGEPGSGTRAAIDSTAQTLGLKIHYEDLHPVGGRDAAEALLAGEVDVAIFVAPIDAPYLAPLLTDPRINISSLRDTEALTRRVAYVRPADIPPSALDYANKIPEERITLTAMVATLVAQGDMHPALVDRLVRAAQEIHSGPVLLSADLEFPMSEGTILPMNTQAESLLQKGPSYLERHMPYWVAAQITRVTLLLVPLLVLLVPLMRMVPSLYEWQMRARIYRRYNRLVAIDQEAEGAMTDARREALFAELDTIEQEAKSVQVPSKYRENAYTLRVHIDLVRRKLRDAAAA</sequence>
<gene>
    <name evidence="2" type="ORF">AB0T83_03670</name>
</gene>
<dbReference type="Gene3D" id="3.40.190.10">
    <property type="entry name" value="Periplasmic binding protein-like II"/>
    <property type="match status" value="2"/>
</dbReference>
<keyword evidence="3" id="KW-1185">Reference proteome</keyword>
<dbReference type="PANTHER" id="PTHR42941:SF1">
    <property type="entry name" value="SLL1037 PROTEIN"/>
    <property type="match status" value="1"/>
</dbReference>
<feature type="transmembrane region" description="Helical" evidence="1">
    <location>
        <begin position="319"/>
        <end position="342"/>
    </location>
</feature>
<comment type="caution">
    <text evidence="2">The sequence shown here is derived from an EMBL/GenBank/DDBJ whole genome shotgun (WGS) entry which is preliminary data.</text>
</comment>
<dbReference type="Proteomes" id="UP001553161">
    <property type="component" value="Unassembled WGS sequence"/>
</dbReference>
<dbReference type="PANTHER" id="PTHR42941">
    <property type="entry name" value="SLL1037 PROTEIN"/>
    <property type="match status" value="1"/>
</dbReference>
<feature type="transmembrane region" description="Helical" evidence="1">
    <location>
        <begin position="12"/>
        <end position="31"/>
    </location>
</feature>
<dbReference type="Pfam" id="PF16868">
    <property type="entry name" value="NMT1_3"/>
    <property type="match status" value="1"/>
</dbReference>
<protein>
    <submittedName>
        <fullName evidence="2">TAXI family TRAP transporter solute-binding subunit</fullName>
    </submittedName>
</protein>
<dbReference type="InterPro" id="IPR011852">
    <property type="entry name" value="TRAP_TAXI"/>
</dbReference>
<proteinExistence type="predicted"/>
<dbReference type="RefSeq" id="WP_366191667.1">
    <property type="nucleotide sequence ID" value="NZ_JBFBVU010000003.1"/>
</dbReference>
<keyword evidence="1" id="KW-0472">Membrane</keyword>
<name>A0ABV3L310_9RHOB</name>
<organism evidence="2 3">
    <name type="scientific">Meridianimarinicoccus marinus</name>
    <dbReference type="NCBI Taxonomy" id="3231483"/>
    <lineage>
        <taxon>Bacteria</taxon>
        <taxon>Pseudomonadati</taxon>
        <taxon>Pseudomonadota</taxon>
        <taxon>Alphaproteobacteria</taxon>
        <taxon>Rhodobacterales</taxon>
        <taxon>Paracoccaceae</taxon>
        <taxon>Meridianimarinicoccus</taxon>
    </lineage>
</organism>